<keyword evidence="2 10" id="KW-1003">Cell membrane</keyword>
<keyword evidence="3 10" id="KW-0812">Transmembrane</keyword>
<evidence type="ECO:0000256" key="8">
    <source>
        <dbReference type="ARBA" id="ARBA00035585"/>
    </source>
</evidence>
<feature type="binding site" evidence="10">
    <location>
        <position position="73"/>
    </location>
    <ligand>
        <name>Na(+)</name>
        <dbReference type="ChEBI" id="CHEBI:29101"/>
        <note>structural</note>
    </ligand>
</feature>
<evidence type="ECO:0000313" key="12">
    <source>
        <dbReference type="Proteomes" id="UP001329915"/>
    </source>
</evidence>
<keyword evidence="12" id="KW-1185">Reference proteome</keyword>
<dbReference type="PANTHER" id="PTHR28259">
    <property type="entry name" value="FLUORIDE EXPORT PROTEIN 1-RELATED"/>
    <property type="match status" value="1"/>
</dbReference>
<dbReference type="GO" id="GO:0005886">
    <property type="term" value="C:plasma membrane"/>
    <property type="evidence" value="ECO:0007669"/>
    <property type="project" value="UniProtKB-SubCell"/>
</dbReference>
<proteinExistence type="inferred from homology"/>
<dbReference type="NCBIfam" id="TIGR00494">
    <property type="entry name" value="crcB"/>
    <property type="match status" value="1"/>
</dbReference>
<keyword evidence="6 10" id="KW-0407">Ion channel</keyword>
<accession>A0AAU0ULP1</accession>
<keyword evidence="10" id="KW-0406">Ion transport</keyword>
<comment type="similarity">
    <text evidence="7 10">Belongs to the fluoride channel Fluc/FEX (TC 1.A.43) family.</text>
</comment>
<evidence type="ECO:0000256" key="6">
    <source>
        <dbReference type="ARBA" id="ARBA00023303"/>
    </source>
</evidence>
<dbReference type="Proteomes" id="UP001329915">
    <property type="component" value="Chromosome"/>
</dbReference>
<dbReference type="InterPro" id="IPR003691">
    <property type="entry name" value="FluC"/>
</dbReference>
<feature type="transmembrane region" description="Helical" evidence="10">
    <location>
        <begin position="98"/>
        <end position="124"/>
    </location>
</feature>
<comment type="function">
    <text evidence="9 10">Fluoride-specific ion channel. Important for reducing fluoride concentration in the cell, thus reducing its toxicity.</text>
</comment>
<evidence type="ECO:0000256" key="3">
    <source>
        <dbReference type="ARBA" id="ARBA00022692"/>
    </source>
</evidence>
<feature type="transmembrane region" description="Helical" evidence="10">
    <location>
        <begin position="6"/>
        <end position="25"/>
    </location>
</feature>
<feature type="binding site" evidence="10">
    <location>
        <position position="76"/>
    </location>
    <ligand>
        <name>Na(+)</name>
        <dbReference type="ChEBI" id="CHEBI:29101"/>
        <note>structural</note>
    </ligand>
</feature>
<dbReference type="GO" id="GO:0140114">
    <property type="term" value="P:cellular detoxification of fluoride"/>
    <property type="evidence" value="ECO:0007669"/>
    <property type="project" value="UniProtKB-UniRule"/>
</dbReference>
<keyword evidence="5 10" id="KW-0472">Membrane</keyword>
<dbReference type="HAMAP" id="MF_00454">
    <property type="entry name" value="FluC"/>
    <property type="match status" value="1"/>
</dbReference>
<sequence>MLFVYIGLGGAIGAIMRFLVSNWTAEHFVSAIPIGTLTVNTVGSFLLGLLYTVGLQTNVSDGTKALLTVGFLGAFTTFSTFSNEILVLLEQGRIKYGLFYLFISIVVGLAAAALGHGTASFFLASSKQKEQSND</sequence>
<feature type="transmembrane region" description="Helical" evidence="10">
    <location>
        <begin position="65"/>
        <end position="86"/>
    </location>
</feature>
<organism evidence="11 12">
    <name type="scientific">Metallumcola ferriviriculae</name>
    <dbReference type="NCBI Taxonomy" id="3039180"/>
    <lineage>
        <taxon>Bacteria</taxon>
        <taxon>Bacillati</taxon>
        <taxon>Bacillota</taxon>
        <taxon>Clostridia</taxon>
        <taxon>Neomoorellales</taxon>
        <taxon>Desulfitibacteraceae</taxon>
        <taxon>Metallumcola</taxon>
    </lineage>
</organism>
<evidence type="ECO:0000256" key="7">
    <source>
        <dbReference type="ARBA" id="ARBA00035120"/>
    </source>
</evidence>
<keyword evidence="10" id="KW-0813">Transport</keyword>
<dbReference type="RefSeq" id="WP_366923946.1">
    <property type="nucleotide sequence ID" value="NZ_CP121694.1"/>
</dbReference>
<gene>
    <name evidence="10 11" type="primary">crcB</name>
    <name evidence="10" type="synonym">fluC</name>
    <name evidence="11" type="ORF">MFMK1_000883</name>
</gene>
<dbReference type="Pfam" id="PF02537">
    <property type="entry name" value="CRCB"/>
    <property type="match status" value="1"/>
</dbReference>
<protein>
    <recommendedName>
        <fullName evidence="10">Fluoride-specific ion channel FluC</fullName>
    </recommendedName>
</protein>
<feature type="transmembrane region" description="Helical" evidence="10">
    <location>
        <begin position="32"/>
        <end position="53"/>
    </location>
</feature>
<evidence type="ECO:0000313" key="11">
    <source>
        <dbReference type="EMBL" id="WRO21089.1"/>
    </source>
</evidence>
<keyword evidence="4 10" id="KW-1133">Transmembrane helix</keyword>
<dbReference type="AlphaFoldDB" id="A0AAU0ULP1"/>
<dbReference type="EMBL" id="CP121694">
    <property type="protein sequence ID" value="WRO21089.1"/>
    <property type="molecule type" value="Genomic_DNA"/>
</dbReference>
<evidence type="ECO:0000256" key="1">
    <source>
        <dbReference type="ARBA" id="ARBA00004651"/>
    </source>
</evidence>
<dbReference type="KEGG" id="dbc:MFMK1_000883"/>
<evidence type="ECO:0000256" key="2">
    <source>
        <dbReference type="ARBA" id="ARBA00022475"/>
    </source>
</evidence>
<comment type="subcellular location">
    <subcellularLocation>
        <location evidence="1 10">Cell membrane</location>
        <topology evidence="1 10">Multi-pass membrane protein</topology>
    </subcellularLocation>
</comment>
<dbReference type="GO" id="GO:0062054">
    <property type="term" value="F:fluoride channel activity"/>
    <property type="evidence" value="ECO:0007669"/>
    <property type="project" value="UniProtKB-UniRule"/>
</dbReference>
<keyword evidence="10" id="KW-0479">Metal-binding</keyword>
<evidence type="ECO:0000256" key="5">
    <source>
        <dbReference type="ARBA" id="ARBA00023136"/>
    </source>
</evidence>
<name>A0AAU0ULP1_9FIRM</name>
<keyword evidence="10" id="KW-0915">Sodium</keyword>
<reference evidence="11 12" key="1">
    <citation type="submission" date="2023-04" db="EMBL/GenBank/DDBJ databases">
        <authorList>
            <person name="Hsu D."/>
        </authorList>
    </citation>
    <scope>NUCLEOTIDE SEQUENCE [LARGE SCALE GENOMIC DNA]</scope>
    <source>
        <strain evidence="11 12">MK1</strain>
    </source>
</reference>
<evidence type="ECO:0000256" key="9">
    <source>
        <dbReference type="ARBA" id="ARBA00049940"/>
    </source>
</evidence>
<evidence type="ECO:0000256" key="10">
    <source>
        <dbReference type="HAMAP-Rule" id="MF_00454"/>
    </source>
</evidence>
<dbReference type="PANTHER" id="PTHR28259:SF1">
    <property type="entry name" value="FLUORIDE EXPORT PROTEIN 1-RELATED"/>
    <property type="match status" value="1"/>
</dbReference>
<evidence type="ECO:0000256" key="4">
    <source>
        <dbReference type="ARBA" id="ARBA00022989"/>
    </source>
</evidence>
<dbReference type="GO" id="GO:0046872">
    <property type="term" value="F:metal ion binding"/>
    <property type="evidence" value="ECO:0007669"/>
    <property type="project" value="UniProtKB-KW"/>
</dbReference>
<comment type="activity regulation">
    <text evidence="10">Na(+) is not transported, but it plays an essential structural role and its presence is essential for fluoride channel function.</text>
</comment>
<comment type="catalytic activity">
    <reaction evidence="8">
        <text>fluoride(in) = fluoride(out)</text>
        <dbReference type="Rhea" id="RHEA:76159"/>
        <dbReference type="ChEBI" id="CHEBI:17051"/>
    </reaction>
    <physiologicalReaction direction="left-to-right" evidence="8">
        <dbReference type="Rhea" id="RHEA:76160"/>
    </physiologicalReaction>
</comment>